<gene>
    <name evidence="4" type="ORF">OV079_01550</name>
</gene>
<dbReference type="Gene3D" id="3.90.1150.10">
    <property type="entry name" value="Aspartate Aminotransferase, domain 1"/>
    <property type="match status" value="1"/>
</dbReference>
<dbReference type="RefSeq" id="WP_267765818.1">
    <property type="nucleotide sequence ID" value="NZ_JAPNKE010000002.1"/>
</dbReference>
<dbReference type="PROSITE" id="PS00600">
    <property type="entry name" value="AA_TRANSFER_CLASS_3"/>
    <property type="match status" value="1"/>
</dbReference>
<dbReference type="GO" id="GO:0030170">
    <property type="term" value="F:pyridoxal phosphate binding"/>
    <property type="evidence" value="ECO:0007669"/>
    <property type="project" value="InterPro"/>
</dbReference>
<sequence length="424" mass="46802">MNHHDLVHSSSSRTFTTSQQLLTRARALIPGGYHLSGRPLVTPADSPMYFERGAGSRVWDVDGHEYIDYVMAYGPLLLGYAHEEVDRAAFAQARRGNLLTLNHPLHLEFVERLVARLPGAEMGAFFKTGSDATTAALRLSRRATGRRRVARCGYHGWHDWCLPLADFVPDGLDRQVLEFRPDEPESLRELLRTHSGEVAAVILAPEMMPSTRPELARQFAELAREHGAVFILDEIKTGLRIHPGSFQQWAGVVPDLTTLSKALGNGWPVAAVVGRRDVMRHGAELHMSATYHGETTGLAAALAVLDVLGRSDVTGHVWRLGERLVAGLQAAAERHRVPALAYGEPLPPMPFLRFTHPDPRVRDATAATFYTEMLQRGILLHPRHLWFVSAAHSDDDIDRTLAAAEAAMLAAAARHHSPQDPSHP</sequence>
<comment type="similarity">
    <text evidence="3">Belongs to the class-III pyridoxal-phosphate-dependent aminotransferase family.</text>
</comment>
<dbReference type="EMBL" id="JAPNKE010000002">
    <property type="protein sequence ID" value="MCY1004274.1"/>
    <property type="molecule type" value="Genomic_DNA"/>
</dbReference>
<comment type="cofactor">
    <cofactor evidence="1">
        <name>pyridoxal 5'-phosphate</name>
        <dbReference type="ChEBI" id="CHEBI:597326"/>
    </cofactor>
</comment>
<comment type="caution">
    <text evidence="4">The sequence shown here is derived from an EMBL/GenBank/DDBJ whole genome shotgun (WGS) entry which is preliminary data.</text>
</comment>
<proteinExistence type="inferred from homology"/>
<dbReference type="InterPro" id="IPR015421">
    <property type="entry name" value="PyrdxlP-dep_Trfase_major"/>
</dbReference>
<dbReference type="PANTHER" id="PTHR43713:SF3">
    <property type="entry name" value="GLUTAMATE-1-SEMIALDEHYDE 2,1-AMINOMUTASE 1, CHLOROPLASTIC-RELATED"/>
    <property type="match status" value="1"/>
</dbReference>
<evidence type="ECO:0000256" key="2">
    <source>
        <dbReference type="ARBA" id="ARBA00022898"/>
    </source>
</evidence>
<dbReference type="AlphaFoldDB" id="A0A9X3IVB3"/>
<dbReference type="InterPro" id="IPR005814">
    <property type="entry name" value="Aminotrans_3"/>
</dbReference>
<dbReference type="InterPro" id="IPR015422">
    <property type="entry name" value="PyrdxlP-dep_Trfase_small"/>
</dbReference>
<evidence type="ECO:0000256" key="3">
    <source>
        <dbReference type="RuleBase" id="RU003560"/>
    </source>
</evidence>
<name>A0A9X3IVB3_9BACT</name>
<evidence type="ECO:0000313" key="4">
    <source>
        <dbReference type="EMBL" id="MCY1004274.1"/>
    </source>
</evidence>
<dbReference type="PANTHER" id="PTHR43713">
    <property type="entry name" value="GLUTAMATE-1-SEMIALDEHYDE 2,1-AMINOMUTASE"/>
    <property type="match status" value="1"/>
</dbReference>
<keyword evidence="4" id="KW-0808">Transferase</keyword>
<accession>A0A9X3IVB3</accession>
<dbReference type="InterPro" id="IPR015424">
    <property type="entry name" value="PyrdxlP-dep_Trfase"/>
</dbReference>
<keyword evidence="2 3" id="KW-0663">Pyridoxal phosphate</keyword>
<evidence type="ECO:0000313" key="5">
    <source>
        <dbReference type="Proteomes" id="UP001150924"/>
    </source>
</evidence>
<dbReference type="Gene3D" id="3.40.640.10">
    <property type="entry name" value="Type I PLP-dependent aspartate aminotransferase-like (Major domain)"/>
    <property type="match status" value="1"/>
</dbReference>
<organism evidence="4 5">
    <name type="scientific">Nannocystis pusilla</name>
    <dbReference type="NCBI Taxonomy" id="889268"/>
    <lineage>
        <taxon>Bacteria</taxon>
        <taxon>Pseudomonadati</taxon>
        <taxon>Myxococcota</taxon>
        <taxon>Polyangia</taxon>
        <taxon>Nannocystales</taxon>
        <taxon>Nannocystaceae</taxon>
        <taxon>Nannocystis</taxon>
    </lineage>
</organism>
<protein>
    <submittedName>
        <fullName evidence="4">Aminotransferase class III-fold pyridoxal phosphate-dependent enzyme</fullName>
    </submittedName>
</protein>
<evidence type="ECO:0000256" key="1">
    <source>
        <dbReference type="ARBA" id="ARBA00001933"/>
    </source>
</evidence>
<dbReference type="Proteomes" id="UP001150924">
    <property type="component" value="Unassembled WGS sequence"/>
</dbReference>
<reference evidence="4" key="1">
    <citation type="submission" date="2022-11" db="EMBL/GenBank/DDBJ databases">
        <title>Minimal conservation of predation-associated metabolite biosynthetic gene clusters underscores biosynthetic potential of Myxococcota including descriptions for ten novel species: Archangium lansinium sp. nov., Myxococcus landrumus sp. nov., Nannocystis bai.</title>
        <authorList>
            <person name="Ahearne A."/>
            <person name="Stevens C."/>
            <person name="Phillips K."/>
        </authorList>
    </citation>
    <scope>NUCLEOTIDE SEQUENCE</scope>
    <source>
        <strain evidence="4">Na p29</strain>
    </source>
</reference>
<dbReference type="SUPFAM" id="SSF53383">
    <property type="entry name" value="PLP-dependent transferases"/>
    <property type="match status" value="1"/>
</dbReference>
<keyword evidence="4" id="KW-0032">Aminotransferase</keyword>
<keyword evidence="5" id="KW-1185">Reference proteome</keyword>
<dbReference type="GO" id="GO:0008483">
    <property type="term" value="F:transaminase activity"/>
    <property type="evidence" value="ECO:0007669"/>
    <property type="project" value="UniProtKB-KW"/>
</dbReference>
<dbReference type="InterPro" id="IPR049704">
    <property type="entry name" value="Aminotrans_3_PPA_site"/>
</dbReference>
<dbReference type="Pfam" id="PF00202">
    <property type="entry name" value="Aminotran_3"/>
    <property type="match status" value="1"/>
</dbReference>